<dbReference type="Pfam" id="PF01022">
    <property type="entry name" value="HTH_5"/>
    <property type="match status" value="1"/>
</dbReference>
<reference evidence="3 4" key="1">
    <citation type="submission" date="2016-04" db="EMBL/GenBank/DDBJ databases">
        <title>Chloroflexus islandicus sp. nov., a thermophilic filamentous anoxygenic phototrophic bacterium from geyser Strokkur (Iceland).</title>
        <authorList>
            <person name="Gaisin V.A."/>
            <person name="Kalashnikov A.M."/>
            <person name="Sukhacheva M.V."/>
            <person name="Grouzdev D.S."/>
            <person name="Ivanov T.M."/>
            <person name="Kuznetsov B."/>
            <person name="Gorlenko V.M."/>
        </authorList>
    </citation>
    <scope>NUCLEOTIDE SEQUENCE [LARGE SCALE GENOMIC DNA]</scope>
    <source>
        <strain evidence="4">isl-2</strain>
    </source>
</reference>
<keyword evidence="4" id="KW-1185">Reference proteome</keyword>
<keyword evidence="1" id="KW-0059">Arsenical resistance</keyword>
<organism evidence="3 4">
    <name type="scientific">Chloroflexus islandicus</name>
    <dbReference type="NCBI Taxonomy" id="1707952"/>
    <lineage>
        <taxon>Bacteria</taxon>
        <taxon>Bacillati</taxon>
        <taxon>Chloroflexota</taxon>
        <taxon>Chloroflexia</taxon>
        <taxon>Chloroflexales</taxon>
        <taxon>Chloroflexineae</taxon>
        <taxon>Chloroflexaceae</taxon>
        <taxon>Chloroflexus</taxon>
    </lineage>
</organism>
<dbReference type="EMBL" id="LWQS01000035">
    <property type="protein sequence ID" value="OAN47668.1"/>
    <property type="molecule type" value="Genomic_DNA"/>
</dbReference>
<dbReference type="InterPro" id="IPR036196">
    <property type="entry name" value="Ptyr_pPase_sf"/>
</dbReference>
<dbReference type="GO" id="GO:0046685">
    <property type="term" value="P:response to arsenic-containing substance"/>
    <property type="evidence" value="ECO:0007669"/>
    <property type="project" value="UniProtKB-KW"/>
</dbReference>
<name>A0A178MHR8_9CHLR</name>
<dbReference type="SMART" id="SM00418">
    <property type="entry name" value="HTH_ARSR"/>
    <property type="match status" value="1"/>
</dbReference>
<evidence type="ECO:0000313" key="3">
    <source>
        <dbReference type="EMBL" id="OAN47668.1"/>
    </source>
</evidence>
<dbReference type="Proteomes" id="UP000078287">
    <property type="component" value="Unassembled WGS sequence"/>
</dbReference>
<protein>
    <submittedName>
        <fullName evidence="3">Protein-tyrosine-phosphatase</fullName>
    </submittedName>
</protein>
<evidence type="ECO:0000313" key="4">
    <source>
        <dbReference type="Proteomes" id="UP000078287"/>
    </source>
</evidence>
<dbReference type="CDD" id="cd16345">
    <property type="entry name" value="LMWP_ArsC"/>
    <property type="match status" value="1"/>
</dbReference>
<dbReference type="CDD" id="cd00090">
    <property type="entry name" value="HTH_ARSR"/>
    <property type="match status" value="1"/>
</dbReference>
<dbReference type="PRINTS" id="PR00778">
    <property type="entry name" value="HTHARSR"/>
</dbReference>
<dbReference type="PROSITE" id="PS50987">
    <property type="entry name" value="HTH_ARSR_2"/>
    <property type="match status" value="1"/>
</dbReference>
<evidence type="ECO:0000259" key="2">
    <source>
        <dbReference type="PROSITE" id="PS50987"/>
    </source>
</evidence>
<dbReference type="InterPro" id="IPR001845">
    <property type="entry name" value="HTH_ArsR_DNA-bd_dom"/>
</dbReference>
<dbReference type="NCBIfam" id="NF033788">
    <property type="entry name" value="HTH_metalloreg"/>
    <property type="match status" value="1"/>
</dbReference>
<dbReference type="Gene3D" id="1.10.10.10">
    <property type="entry name" value="Winged helix-like DNA-binding domain superfamily/Winged helix DNA-binding domain"/>
    <property type="match status" value="1"/>
</dbReference>
<dbReference type="PANTHER" id="PTHR43428:SF1">
    <property type="entry name" value="ARSENATE REDUCTASE"/>
    <property type="match status" value="1"/>
</dbReference>
<dbReference type="InterPro" id="IPR036388">
    <property type="entry name" value="WH-like_DNA-bd_sf"/>
</dbReference>
<dbReference type="SUPFAM" id="SSF52788">
    <property type="entry name" value="Phosphotyrosine protein phosphatases I"/>
    <property type="match status" value="1"/>
</dbReference>
<feature type="domain" description="HTH arsR-type" evidence="2">
    <location>
        <begin position="1"/>
        <end position="98"/>
    </location>
</feature>
<dbReference type="InterPro" id="IPR011991">
    <property type="entry name" value="ArsR-like_HTH"/>
</dbReference>
<dbReference type="PANTHER" id="PTHR43428">
    <property type="entry name" value="ARSENATE REDUCTASE"/>
    <property type="match status" value="1"/>
</dbReference>
<dbReference type="OrthoDB" id="9784339at2"/>
<dbReference type="SMART" id="SM00226">
    <property type="entry name" value="LMWPc"/>
    <property type="match status" value="1"/>
</dbReference>
<sequence>MTELQPASALNGLRLLADETRWKLITVLRDSDRQVAELVAATGLAQNLVSYHLNMLRQAGLVNAHRSDADGRVVYYSLHLAALTALLAQIGHELALPEPTPPPLPPVTVAFLCRANSARSQMAEGWLRALSGGQVRAVSAGTQPQPIHPLAIAVMAAVGVPIDQQTAKPIEAILDQQPQVIVTVCDIAREECPVWPAAARQIHWSIADPAAATGDDDQRYTAFIAARDELRERVCGLLALLSRWFGAH</sequence>
<dbReference type="Gene3D" id="3.40.50.2300">
    <property type="match status" value="1"/>
</dbReference>
<dbReference type="STRING" id="1707952.A6A03_09475"/>
<dbReference type="GO" id="GO:0003700">
    <property type="term" value="F:DNA-binding transcription factor activity"/>
    <property type="evidence" value="ECO:0007669"/>
    <property type="project" value="InterPro"/>
</dbReference>
<proteinExistence type="predicted"/>
<evidence type="ECO:0000256" key="1">
    <source>
        <dbReference type="ARBA" id="ARBA00022849"/>
    </source>
</evidence>
<dbReference type="RefSeq" id="WP_066783516.1">
    <property type="nucleotide sequence ID" value="NZ_LWQS01000035.1"/>
</dbReference>
<dbReference type="SUPFAM" id="SSF46785">
    <property type="entry name" value="Winged helix' DNA-binding domain"/>
    <property type="match status" value="1"/>
</dbReference>
<dbReference type="AlphaFoldDB" id="A0A178MHR8"/>
<dbReference type="Pfam" id="PF01451">
    <property type="entry name" value="LMWPc"/>
    <property type="match status" value="1"/>
</dbReference>
<accession>A0A178MHR8</accession>
<gene>
    <name evidence="3" type="ORF">A6A03_09475</name>
</gene>
<dbReference type="InterPro" id="IPR023485">
    <property type="entry name" value="Ptyr_pPase"/>
</dbReference>
<comment type="caution">
    <text evidence="3">The sequence shown here is derived from an EMBL/GenBank/DDBJ whole genome shotgun (WGS) entry which is preliminary data.</text>
</comment>
<dbReference type="InterPro" id="IPR036390">
    <property type="entry name" value="WH_DNA-bd_sf"/>
</dbReference>